<comment type="caution">
    <text evidence="3">The sequence shown here is derived from an EMBL/GenBank/DDBJ whole genome shotgun (WGS) entry which is preliminary data.</text>
</comment>
<keyword evidence="4" id="KW-1185">Reference proteome</keyword>
<feature type="region of interest" description="Disordered" evidence="2">
    <location>
        <begin position="73"/>
        <end position="112"/>
    </location>
</feature>
<evidence type="ECO:0000313" key="4">
    <source>
        <dbReference type="Proteomes" id="UP000467840"/>
    </source>
</evidence>
<dbReference type="EMBL" id="JAAGAX010000002">
    <property type="protein sequence ID" value="KAF2322759.1"/>
    <property type="molecule type" value="Genomic_DNA"/>
</dbReference>
<sequence length="223" mass="24132">MMSTQPEQVRPLLSLLEKEPPSKHFSGQLEYVRHISGLERHESILPLLHASVEKKTNGELDFLMAEFAEVTGRGRENGNLDSTPRSSHKTVNKKPGTQASNDGAASTSGIASQTTSGVLSGSGILNARPGSATSSGLLSHMVSTMNADVARDYLEKVADLLLEFSQADTTVKSYMCSQSLLNRLFQMFNRIEPPILLKVPKNVSISLILKLCLSGSLAVSTYK</sequence>
<feature type="compositionally biased region" description="Polar residues" evidence="2">
    <location>
        <begin position="95"/>
        <end position="112"/>
    </location>
</feature>
<evidence type="ECO:0000256" key="2">
    <source>
        <dbReference type="SAM" id="MobiDB-lite"/>
    </source>
</evidence>
<name>A0A6A6NDQ1_HEVBR</name>
<protein>
    <submittedName>
        <fullName evidence="3">Uncharacterized protein</fullName>
    </submittedName>
</protein>
<dbReference type="PANTHER" id="PTHR46618:SF1">
    <property type="entry name" value="ARMADILLO REPEAT-CONTAINING PROTEIN 3"/>
    <property type="match status" value="1"/>
</dbReference>
<dbReference type="AlphaFoldDB" id="A0A6A6NDQ1"/>
<organism evidence="3 4">
    <name type="scientific">Hevea brasiliensis</name>
    <name type="common">Para rubber tree</name>
    <name type="synonym">Siphonia brasiliensis</name>
    <dbReference type="NCBI Taxonomy" id="3981"/>
    <lineage>
        <taxon>Eukaryota</taxon>
        <taxon>Viridiplantae</taxon>
        <taxon>Streptophyta</taxon>
        <taxon>Embryophyta</taxon>
        <taxon>Tracheophyta</taxon>
        <taxon>Spermatophyta</taxon>
        <taxon>Magnoliopsida</taxon>
        <taxon>eudicotyledons</taxon>
        <taxon>Gunneridae</taxon>
        <taxon>Pentapetalae</taxon>
        <taxon>rosids</taxon>
        <taxon>fabids</taxon>
        <taxon>Malpighiales</taxon>
        <taxon>Euphorbiaceae</taxon>
        <taxon>Crotonoideae</taxon>
        <taxon>Micrandreae</taxon>
        <taxon>Hevea</taxon>
    </lineage>
</organism>
<dbReference type="PANTHER" id="PTHR46618">
    <property type="entry name" value="ARMADILLO REPEAT-CONTAINING PROTEIN 3"/>
    <property type="match status" value="1"/>
</dbReference>
<evidence type="ECO:0000313" key="3">
    <source>
        <dbReference type="EMBL" id="KAF2322759.1"/>
    </source>
</evidence>
<accession>A0A6A6NDQ1</accession>
<dbReference type="InterPro" id="IPR052441">
    <property type="entry name" value="Armadillo-Ser/Thr_Kinase"/>
</dbReference>
<dbReference type="Proteomes" id="UP000467840">
    <property type="component" value="Chromosome 11"/>
</dbReference>
<gene>
    <name evidence="3" type="ORF">GH714_030307</name>
</gene>
<keyword evidence="1" id="KW-0677">Repeat</keyword>
<proteinExistence type="predicted"/>
<reference evidence="3 4" key="1">
    <citation type="journal article" date="2020" name="Mol. Plant">
        <title>The Chromosome-Based Rubber Tree Genome Provides New Insights into Spurge Genome Evolution and Rubber Biosynthesis.</title>
        <authorList>
            <person name="Liu J."/>
            <person name="Shi C."/>
            <person name="Shi C.C."/>
            <person name="Li W."/>
            <person name="Zhang Q.J."/>
            <person name="Zhang Y."/>
            <person name="Li K."/>
            <person name="Lu H.F."/>
            <person name="Shi C."/>
            <person name="Zhu S.T."/>
            <person name="Xiao Z.Y."/>
            <person name="Nan H."/>
            <person name="Yue Y."/>
            <person name="Zhu X.G."/>
            <person name="Wu Y."/>
            <person name="Hong X.N."/>
            <person name="Fan G.Y."/>
            <person name="Tong Y."/>
            <person name="Zhang D."/>
            <person name="Mao C.L."/>
            <person name="Liu Y.L."/>
            <person name="Hao S.J."/>
            <person name="Liu W.Q."/>
            <person name="Lv M.Q."/>
            <person name="Zhang H.B."/>
            <person name="Liu Y."/>
            <person name="Hu-Tang G.R."/>
            <person name="Wang J.P."/>
            <person name="Wang J.H."/>
            <person name="Sun Y.H."/>
            <person name="Ni S.B."/>
            <person name="Chen W.B."/>
            <person name="Zhang X.C."/>
            <person name="Jiao Y.N."/>
            <person name="Eichler E.E."/>
            <person name="Li G.H."/>
            <person name="Liu X."/>
            <person name="Gao L.Z."/>
        </authorList>
    </citation>
    <scope>NUCLEOTIDE SEQUENCE [LARGE SCALE GENOMIC DNA]</scope>
    <source>
        <strain evidence="4">cv. GT1</strain>
        <tissue evidence="3">Leaf</tissue>
    </source>
</reference>
<evidence type="ECO:0000256" key="1">
    <source>
        <dbReference type="ARBA" id="ARBA00022737"/>
    </source>
</evidence>